<proteinExistence type="predicted"/>
<accession>A0A8J4VCP3</accession>
<comment type="caution">
    <text evidence="3">The sequence shown here is derived from an EMBL/GenBank/DDBJ whole genome shotgun (WGS) entry which is preliminary data.</text>
</comment>
<dbReference type="GO" id="GO:0004364">
    <property type="term" value="F:glutathione transferase activity"/>
    <property type="evidence" value="ECO:0007669"/>
    <property type="project" value="UniProtKB-EC"/>
</dbReference>
<keyword evidence="4" id="KW-1185">Reference proteome</keyword>
<dbReference type="GO" id="GO:0043295">
    <property type="term" value="F:glutathione binding"/>
    <property type="evidence" value="ECO:0007669"/>
    <property type="project" value="TreeGrafter"/>
</dbReference>
<protein>
    <recommendedName>
        <fullName evidence="1">glutathione transferase</fullName>
        <ecNumber evidence="1">2.5.1.18</ecNumber>
    </recommendedName>
</protein>
<gene>
    <name evidence="3" type="ORF">CMV_021387</name>
</gene>
<dbReference type="Gene3D" id="1.20.1050.10">
    <property type="match status" value="2"/>
</dbReference>
<evidence type="ECO:0000256" key="2">
    <source>
        <dbReference type="ARBA" id="ARBA00022679"/>
    </source>
</evidence>
<evidence type="ECO:0000256" key="1">
    <source>
        <dbReference type="ARBA" id="ARBA00012452"/>
    </source>
</evidence>
<dbReference type="Proteomes" id="UP000737018">
    <property type="component" value="Unassembled WGS sequence"/>
</dbReference>
<dbReference type="EMBL" id="JRKL02004208">
    <property type="protein sequence ID" value="KAF3953142.1"/>
    <property type="molecule type" value="Genomic_DNA"/>
</dbReference>
<evidence type="ECO:0000313" key="3">
    <source>
        <dbReference type="EMBL" id="KAF3953142.1"/>
    </source>
</evidence>
<evidence type="ECO:0000313" key="4">
    <source>
        <dbReference type="Proteomes" id="UP000737018"/>
    </source>
</evidence>
<organism evidence="3 4">
    <name type="scientific">Castanea mollissima</name>
    <name type="common">Chinese chestnut</name>
    <dbReference type="NCBI Taxonomy" id="60419"/>
    <lineage>
        <taxon>Eukaryota</taxon>
        <taxon>Viridiplantae</taxon>
        <taxon>Streptophyta</taxon>
        <taxon>Embryophyta</taxon>
        <taxon>Tracheophyta</taxon>
        <taxon>Spermatophyta</taxon>
        <taxon>Magnoliopsida</taxon>
        <taxon>eudicotyledons</taxon>
        <taxon>Gunneridae</taxon>
        <taxon>Pentapetalae</taxon>
        <taxon>rosids</taxon>
        <taxon>fabids</taxon>
        <taxon>Fagales</taxon>
        <taxon>Fagaceae</taxon>
        <taxon>Castanea</taxon>
    </lineage>
</organism>
<dbReference type="OrthoDB" id="249703at2759"/>
<sequence length="113" mass="12584">MAHDLGKKGEELVYWDGREQATVANWVDVEDHQLPPATKLIFEMVIKPNNGLAPDQGVVAEAEAKLGNVLDVLMGTPAKKLIESRPRAKAWCYKILARPAWAKVLEMKHKAQV</sequence>
<dbReference type="EC" id="2.5.1.18" evidence="1"/>
<dbReference type="GO" id="GO:0006749">
    <property type="term" value="P:glutathione metabolic process"/>
    <property type="evidence" value="ECO:0007669"/>
    <property type="project" value="TreeGrafter"/>
</dbReference>
<dbReference type="SUPFAM" id="SSF47616">
    <property type="entry name" value="GST C-terminal domain-like"/>
    <property type="match status" value="1"/>
</dbReference>
<keyword evidence="2" id="KW-0808">Transferase</keyword>
<dbReference type="InterPro" id="IPR036282">
    <property type="entry name" value="Glutathione-S-Trfase_C_sf"/>
</dbReference>
<dbReference type="GO" id="GO:0005737">
    <property type="term" value="C:cytoplasm"/>
    <property type="evidence" value="ECO:0007669"/>
    <property type="project" value="TreeGrafter"/>
</dbReference>
<dbReference type="AlphaFoldDB" id="A0A8J4VCP3"/>
<reference evidence="3" key="1">
    <citation type="submission" date="2020-03" db="EMBL/GenBank/DDBJ databases">
        <title>Castanea mollissima Vanexum genome sequencing.</title>
        <authorList>
            <person name="Staton M."/>
        </authorList>
    </citation>
    <scope>NUCLEOTIDE SEQUENCE</scope>
    <source>
        <tissue evidence="3">Leaf</tissue>
    </source>
</reference>
<dbReference type="PANTHER" id="PTHR43900:SF56">
    <property type="entry name" value="GLUTATHIONE TRANSFERASE"/>
    <property type="match status" value="1"/>
</dbReference>
<name>A0A8J4VCP3_9ROSI</name>
<dbReference type="PANTHER" id="PTHR43900">
    <property type="entry name" value="GLUTATHIONE S-TRANSFERASE RHO"/>
    <property type="match status" value="1"/>
</dbReference>